<keyword evidence="1" id="KW-0732">Signal</keyword>
<keyword evidence="3" id="KW-1185">Reference proteome</keyword>
<dbReference type="Proteomes" id="UP001283361">
    <property type="component" value="Unassembled WGS sequence"/>
</dbReference>
<accession>A0AAE1ALL9</accession>
<evidence type="ECO:0000313" key="3">
    <source>
        <dbReference type="Proteomes" id="UP001283361"/>
    </source>
</evidence>
<feature type="chain" id="PRO_5042236747" description="Secreted protein" evidence="1">
    <location>
        <begin position="20"/>
        <end position="106"/>
    </location>
</feature>
<dbReference type="AlphaFoldDB" id="A0AAE1ALL9"/>
<evidence type="ECO:0000313" key="2">
    <source>
        <dbReference type="EMBL" id="KAK3789820.1"/>
    </source>
</evidence>
<protein>
    <recommendedName>
        <fullName evidence="4">Secreted protein</fullName>
    </recommendedName>
</protein>
<feature type="signal peptide" evidence="1">
    <location>
        <begin position="1"/>
        <end position="19"/>
    </location>
</feature>
<name>A0AAE1ALL9_9GAST</name>
<dbReference type="EMBL" id="JAWDGP010001628">
    <property type="protein sequence ID" value="KAK3789820.1"/>
    <property type="molecule type" value="Genomic_DNA"/>
</dbReference>
<reference evidence="2" key="1">
    <citation type="journal article" date="2023" name="G3 (Bethesda)">
        <title>A reference genome for the long-term kleptoplast-retaining sea slug Elysia crispata morphotype clarki.</title>
        <authorList>
            <person name="Eastman K.E."/>
            <person name="Pendleton A.L."/>
            <person name="Shaikh M.A."/>
            <person name="Suttiyut T."/>
            <person name="Ogas R."/>
            <person name="Tomko P."/>
            <person name="Gavelis G."/>
            <person name="Widhalm J.R."/>
            <person name="Wisecaver J.H."/>
        </authorList>
    </citation>
    <scope>NUCLEOTIDE SEQUENCE</scope>
    <source>
        <strain evidence="2">ECLA1</strain>
    </source>
</reference>
<comment type="caution">
    <text evidence="2">The sequence shown here is derived from an EMBL/GenBank/DDBJ whole genome shotgun (WGS) entry which is preliminary data.</text>
</comment>
<sequence length="106" mass="12029">MFVLFASTIISLLMRGSSSDKVNKAPTRRWLLRHGLEMCVERTFIPRLVLVTVNTRHPSHQQTPHEATGLEPVSPTQLPWACHCGLTTLRLQYQVTTLLCRSDTQC</sequence>
<organism evidence="2 3">
    <name type="scientific">Elysia crispata</name>
    <name type="common">lettuce slug</name>
    <dbReference type="NCBI Taxonomy" id="231223"/>
    <lineage>
        <taxon>Eukaryota</taxon>
        <taxon>Metazoa</taxon>
        <taxon>Spiralia</taxon>
        <taxon>Lophotrochozoa</taxon>
        <taxon>Mollusca</taxon>
        <taxon>Gastropoda</taxon>
        <taxon>Heterobranchia</taxon>
        <taxon>Euthyneura</taxon>
        <taxon>Panpulmonata</taxon>
        <taxon>Sacoglossa</taxon>
        <taxon>Placobranchoidea</taxon>
        <taxon>Plakobranchidae</taxon>
        <taxon>Elysia</taxon>
    </lineage>
</organism>
<evidence type="ECO:0000256" key="1">
    <source>
        <dbReference type="SAM" id="SignalP"/>
    </source>
</evidence>
<evidence type="ECO:0008006" key="4">
    <source>
        <dbReference type="Google" id="ProtNLM"/>
    </source>
</evidence>
<proteinExistence type="predicted"/>
<gene>
    <name evidence="2" type="ORF">RRG08_036113</name>
</gene>